<dbReference type="Proteomes" id="UP000288086">
    <property type="component" value="Unassembled WGS sequence"/>
</dbReference>
<dbReference type="GO" id="GO:0016020">
    <property type="term" value="C:membrane"/>
    <property type="evidence" value="ECO:0007669"/>
    <property type="project" value="TreeGrafter"/>
</dbReference>
<keyword evidence="2" id="KW-0560">Oxidoreductase</keyword>
<dbReference type="InterPro" id="IPR029039">
    <property type="entry name" value="Flavoprotein-like_sf"/>
</dbReference>
<dbReference type="SUPFAM" id="SSF52218">
    <property type="entry name" value="Flavoproteins"/>
    <property type="match status" value="1"/>
</dbReference>
<dbReference type="Gene3D" id="3.40.50.360">
    <property type="match status" value="1"/>
</dbReference>
<keyword evidence="3" id="KW-1185">Reference proteome</keyword>
<dbReference type="EC" id="1.6.5.2" evidence="2"/>
<dbReference type="PANTHER" id="PTHR30546">
    <property type="entry name" value="FLAVODOXIN-RELATED PROTEIN WRBA-RELATED"/>
    <property type="match status" value="1"/>
</dbReference>
<proteinExistence type="predicted"/>
<feature type="non-terminal residue" evidence="2">
    <location>
        <position position="77"/>
    </location>
</feature>
<gene>
    <name evidence="2" type="ORF">VT98_14021</name>
</gene>
<name>A0A3S3QGN4_9BACT</name>
<feature type="domain" description="Flavodoxin-like" evidence="1">
    <location>
        <begin position="3"/>
        <end position="77"/>
    </location>
</feature>
<dbReference type="AlphaFoldDB" id="A0A3S3QGN4"/>
<dbReference type="GO" id="GO:0003955">
    <property type="term" value="F:NAD(P)H dehydrogenase (quinone) activity"/>
    <property type="evidence" value="ECO:0007669"/>
    <property type="project" value="UniProtKB-EC"/>
</dbReference>
<organism evidence="2 3">
    <name type="scientific">Candidatus Electrothrix communis</name>
    <dbReference type="NCBI Taxonomy" id="1859133"/>
    <lineage>
        <taxon>Bacteria</taxon>
        <taxon>Pseudomonadati</taxon>
        <taxon>Thermodesulfobacteriota</taxon>
        <taxon>Desulfobulbia</taxon>
        <taxon>Desulfobulbales</taxon>
        <taxon>Desulfobulbaceae</taxon>
        <taxon>Candidatus Electrothrix</taxon>
    </lineage>
</organism>
<comment type="caution">
    <text evidence="2">The sequence shown here is derived from an EMBL/GenBank/DDBJ whole genome shotgun (WGS) entry which is preliminary data.</text>
</comment>
<sequence length="77" mass="8432">MKVLVVYYSMYGHVYKLAQAAAEGAQAVESVEVAIRRVPETLPEEVIEKMGADHAQNEQKDVPVCTVEELGEADAII</sequence>
<dbReference type="Pfam" id="PF00258">
    <property type="entry name" value="Flavodoxin_1"/>
    <property type="match status" value="1"/>
</dbReference>
<evidence type="ECO:0000313" key="2">
    <source>
        <dbReference type="EMBL" id="RWX44031.1"/>
    </source>
</evidence>
<dbReference type="InterPro" id="IPR008254">
    <property type="entry name" value="Flavodoxin/NO_synth"/>
</dbReference>
<dbReference type="PANTHER" id="PTHR30546:SF23">
    <property type="entry name" value="FLAVOPROTEIN-LIKE PROTEIN YCP4-RELATED"/>
    <property type="match status" value="1"/>
</dbReference>
<evidence type="ECO:0000259" key="1">
    <source>
        <dbReference type="PROSITE" id="PS50902"/>
    </source>
</evidence>
<dbReference type="EMBL" id="MTKP01000402">
    <property type="protein sequence ID" value="RWX44031.1"/>
    <property type="molecule type" value="Genomic_DNA"/>
</dbReference>
<evidence type="ECO:0000313" key="3">
    <source>
        <dbReference type="Proteomes" id="UP000288086"/>
    </source>
</evidence>
<reference evidence="2 3" key="1">
    <citation type="submission" date="2017-01" db="EMBL/GenBank/DDBJ databases">
        <title>The cable genome- insights into the physiology and evolution of filamentous bacteria capable of sulfide oxidation via long distance electron transfer.</title>
        <authorList>
            <person name="Schreiber L."/>
            <person name="Bjerg J.T."/>
            <person name="Boggild A."/>
            <person name="Van De Vossenberg J."/>
            <person name="Meysman F."/>
            <person name="Nielsen L.P."/>
            <person name="Schramm A."/>
            <person name="Kjeldsen K.U."/>
        </authorList>
    </citation>
    <scope>NUCLEOTIDE SEQUENCE [LARGE SCALE GENOMIC DNA]</scope>
    <source>
        <strain evidence="2">A1</strain>
    </source>
</reference>
<protein>
    <submittedName>
        <fullName evidence="2">NAD(P)H dehydrogenase (Quinone)</fullName>
        <ecNumber evidence="2">1.6.5.2</ecNumber>
    </submittedName>
</protein>
<accession>A0A3S3QGN4</accession>
<dbReference type="GO" id="GO:0010181">
    <property type="term" value="F:FMN binding"/>
    <property type="evidence" value="ECO:0007669"/>
    <property type="project" value="InterPro"/>
</dbReference>
<dbReference type="PROSITE" id="PS50902">
    <property type="entry name" value="FLAVODOXIN_LIKE"/>
    <property type="match status" value="1"/>
</dbReference>